<dbReference type="GO" id="GO:0016787">
    <property type="term" value="F:hydrolase activity"/>
    <property type="evidence" value="ECO:0007669"/>
    <property type="project" value="UniProtKB-KW"/>
</dbReference>
<comment type="subcellular location">
    <subcellularLocation>
        <location evidence="2">Secreted</location>
    </subcellularLocation>
</comment>
<evidence type="ECO:0000259" key="13">
    <source>
        <dbReference type="Pfam" id="PF03443"/>
    </source>
</evidence>
<evidence type="ECO:0000313" key="14">
    <source>
        <dbReference type="EMBL" id="KXJ92253.1"/>
    </source>
</evidence>
<protein>
    <recommendedName>
        <fullName evidence="11">lytic cellulose monooxygenase (C4-dehydrogenating)</fullName>
        <ecNumber evidence="11">1.14.99.56</ecNumber>
    </recommendedName>
</protein>
<evidence type="ECO:0000256" key="10">
    <source>
        <dbReference type="ARBA" id="ARBA00045077"/>
    </source>
</evidence>
<feature type="domain" description="Auxiliary Activity family 9 catalytic" evidence="13">
    <location>
        <begin position="22"/>
        <end position="232"/>
    </location>
</feature>
<keyword evidence="14" id="KW-0378">Hydrolase</keyword>
<dbReference type="InterPro" id="IPR049892">
    <property type="entry name" value="AA9"/>
</dbReference>
<dbReference type="CDD" id="cd21175">
    <property type="entry name" value="LPMO_AA9"/>
    <property type="match status" value="1"/>
</dbReference>
<evidence type="ECO:0000256" key="6">
    <source>
        <dbReference type="ARBA" id="ARBA00023157"/>
    </source>
</evidence>
<keyword evidence="6" id="KW-1015">Disulfide bond</keyword>
<dbReference type="PANTHER" id="PTHR33353">
    <property type="entry name" value="PUTATIVE (AFU_ORTHOLOGUE AFUA_1G12560)-RELATED"/>
    <property type="match status" value="1"/>
</dbReference>
<evidence type="ECO:0000256" key="2">
    <source>
        <dbReference type="ARBA" id="ARBA00004613"/>
    </source>
</evidence>
<evidence type="ECO:0000256" key="3">
    <source>
        <dbReference type="ARBA" id="ARBA00022525"/>
    </source>
</evidence>
<dbReference type="Proteomes" id="UP000070501">
    <property type="component" value="Unassembled WGS sequence"/>
</dbReference>
<evidence type="ECO:0000256" key="7">
    <source>
        <dbReference type="ARBA" id="ARBA00023277"/>
    </source>
</evidence>
<dbReference type="EC" id="1.14.99.56" evidence="11"/>
<evidence type="ECO:0000256" key="4">
    <source>
        <dbReference type="ARBA" id="ARBA00022729"/>
    </source>
</evidence>
<dbReference type="InterPro" id="IPR005103">
    <property type="entry name" value="AA9_LPMO"/>
</dbReference>
<dbReference type="Gene3D" id="2.70.50.70">
    <property type="match status" value="1"/>
</dbReference>
<accession>A0A136J520</accession>
<gene>
    <name evidence="14" type="ORF">Micbo1qcDRAFT_233540</name>
</gene>
<keyword evidence="5" id="KW-0136">Cellulose degradation</keyword>
<keyword evidence="7" id="KW-0119">Carbohydrate metabolism</keyword>
<comment type="similarity">
    <text evidence="9">Belongs to the polysaccharide monooxygenase AA9 family.</text>
</comment>
<proteinExistence type="inferred from homology"/>
<feature type="compositionally biased region" description="Gly residues" evidence="12">
    <location>
        <begin position="372"/>
        <end position="392"/>
    </location>
</feature>
<keyword evidence="4" id="KW-0732">Signal</keyword>
<dbReference type="GO" id="GO:0030245">
    <property type="term" value="P:cellulose catabolic process"/>
    <property type="evidence" value="ECO:0007669"/>
    <property type="project" value="UniProtKB-KW"/>
</dbReference>
<keyword evidence="8" id="KW-0624">Polysaccharide degradation</keyword>
<evidence type="ECO:0000256" key="8">
    <source>
        <dbReference type="ARBA" id="ARBA00023326"/>
    </source>
</evidence>
<feature type="region of interest" description="Disordered" evidence="12">
    <location>
        <begin position="349"/>
        <end position="410"/>
    </location>
</feature>
<evidence type="ECO:0000256" key="9">
    <source>
        <dbReference type="ARBA" id="ARBA00044502"/>
    </source>
</evidence>
<keyword evidence="3" id="KW-0964">Secreted</keyword>
<name>A0A136J520_9PEZI</name>
<dbReference type="Pfam" id="PF03443">
    <property type="entry name" value="AA9"/>
    <property type="match status" value="1"/>
</dbReference>
<evidence type="ECO:0000313" key="15">
    <source>
        <dbReference type="Proteomes" id="UP000070501"/>
    </source>
</evidence>
<evidence type="ECO:0000256" key="5">
    <source>
        <dbReference type="ARBA" id="ARBA00023001"/>
    </source>
</evidence>
<reference evidence="15" key="1">
    <citation type="submission" date="2016-02" db="EMBL/GenBank/DDBJ databases">
        <title>Draft genome sequence of Microdochium bolleyi, a fungal endophyte of beachgrass.</title>
        <authorList>
            <consortium name="DOE Joint Genome Institute"/>
            <person name="David A.S."/>
            <person name="May G."/>
            <person name="Haridas S."/>
            <person name="Lim J."/>
            <person name="Wang M."/>
            <person name="Labutti K."/>
            <person name="Lipzen A."/>
            <person name="Barry K."/>
            <person name="Grigoriev I.V."/>
        </authorList>
    </citation>
    <scope>NUCLEOTIDE SEQUENCE [LARGE SCALE GENOMIC DNA]</scope>
    <source>
        <strain evidence="15">J235TASD1</strain>
    </source>
</reference>
<evidence type="ECO:0000256" key="1">
    <source>
        <dbReference type="ARBA" id="ARBA00001973"/>
    </source>
</evidence>
<keyword evidence="15" id="KW-1185">Reference proteome</keyword>
<evidence type="ECO:0000256" key="11">
    <source>
        <dbReference type="ARBA" id="ARBA00047174"/>
    </source>
</evidence>
<comment type="cofactor">
    <cofactor evidence="1">
        <name>Cu(2+)</name>
        <dbReference type="ChEBI" id="CHEBI:29036"/>
    </cofactor>
</comment>
<evidence type="ECO:0000256" key="12">
    <source>
        <dbReference type="SAM" id="MobiDB-lite"/>
    </source>
</evidence>
<dbReference type="OrthoDB" id="5985073at2759"/>
<dbReference type="GO" id="GO:0005576">
    <property type="term" value="C:extracellular region"/>
    <property type="evidence" value="ECO:0007669"/>
    <property type="project" value="UniProtKB-SubCell"/>
</dbReference>
<dbReference type="AlphaFoldDB" id="A0A136J520"/>
<dbReference type="InParanoid" id="A0A136J520"/>
<sequence length="433" mass="44453">MKWSQNIAVIAAAVATQQASAHSIFTTLFVNEVSQGDATCVRMNPSPGTCTNPVPDLQGEDMACGIGGSKAVAFTCPAPAGSKLTFQWRLWANAEQPGVIDKSHMGPCAVYAKYLGSSSTASAAAGGGWIKLWHEGYDSAAGKWCTEKLIDNNGLLSIDLAPGLTAGNWLFRPELLALQNTAQGDPQFYVGCAQVFVESTVKEPLKVPDKYQVSIPGHVSYGHPSTTFDVWNPKFPYTMPGPEVYAVPSPANPGGGGARGGDAVVVTQTAGKFPDAAIARNGNWAGFEVPAFSDEMGCWRATEDCWKQCEACYAEAPVTGNGNCVVFEGKCTKLNAQCEGGQFKGPQGAGVRLESADPPPPEWFPPAVNAGQGTGSGSGGSGGGGGGGGGGDNVVVEHPPPPVSAPVSGGDGHAVTVTVTVTARAPQPTGVLA</sequence>
<dbReference type="EMBL" id="KQ964249">
    <property type="protein sequence ID" value="KXJ92253.1"/>
    <property type="molecule type" value="Genomic_DNA"/>
</dbReference>
<dbReference type="PANTHER" id="PTHR33353:SF32">
    <property type="entry name" value="ENDO-BETA-1,4-GLUCANASE D"/>
    <property type="match status" value="1"/>
</dbReference>
<organism evidence="14 15">
    <name type="scientific">Microdochium bolleyi</name>
    <dbReference type="NCBI Taxonomy" id="196109"/>
    <lineage>
        <taxon>Eukaryota</taxon>
        <taxon>Fungi</taxon>
        <taxon>Dikarya</taxon>
        <taxon>Ascomycota</taxon>
        <taxon>Pezizomycotina</taxon>
        <taxon>Sordariomycetes</taxon>
        <taxon>Xylariomycetidae</taxon>
        <taxon>Xylariales</taxon>
        <taxon>Microdochiaceae</taxon>
        <taxon>Microdochium</taxon>
    </lineage>
</organism>
<comment type="catalytic activity">
    <reaction evidence="10">
        <text>[(1-&gt;4)-beta-D-glucosyl]n+m + reduced acceptor + O2 = 4-dehydro-beta-D-glucosyl-[(1-&gt;4)-beta-D-glucosyl]n-1 + [(1-&gt;4)-beta-D-glucosyl]m + acceptor + H2O.</text>
        <dbReference type="EC" id="1.14.99.56"/>
    </reaction>
</comment>
<dbReference type="STRING" id="196109.A0A136J520"/>